<feature type="region of interest" description="Disordered" evidence="1">
    <location>
        <begin position="1"/>
        <end position="42"/>
    </location>
</feature>
<organism evidence="2 3">
    <name type="scientific">Labilithrix luteola</name>
    <dbReference type="NCBI Taxonomy" id="1391654"/>
    <lineage>
        <taxon>Bacteria</taxon>
        <taxon>Pseudomonadati</taxon>
        <taxon>Myxococcota</taxon>
        <taxon>Polyangia</taxon>
        <taxon>Polyangiales</taxon>
        <taxon>Labilitrichaceae</taxon>
        <taxon>Labilithrix</taxon>
    </lineage>
</organism>
<sequence>MKDRVPPTLDELVSAARKAGPSSSRLTRIADDTARRTPSSTCATQPSLFRTLTRPHVLVLASAAVVVSSFATTRVLGLGATAPSTAEVGVPTTETKVVTAPAVTDPALPPAEPATQPPEIPSIDVRALPTSKVAAEQQPRVGSESAKTAPTEELSEGALLQRAHAAMATDPNRSLALTAEHARRFPAAVLAQEREVIAVEALSRLGRKNDARERAAAFFAKYPGSAYRTRVDDALGSSPVNNPPAEGR</sequence>
<name>A0A0K1Q9V0_9BACT</name>
<dbReference type="STRING" id="1391654.AKJ09_09105"/>
<reference evidence="2 3" key="1">
    <citation type="submission" date="2015-08" db="EMBL/GenBank/DDBJ databases">
        <authorList>
            <person name="Babu N.S."/>
            <person name="Beckwith C.J."/>
            <person name="Beseler K.G."/>
            <person name="Brison A."/>
            <person name="Carone J.V."/>
            <person name="Caskin T.P."/>
            <person name="Diamond M."/>
            <person name="Durham M.E."/>
            <person name="Foxe J.M."/>
            <person name="Go M."/>
            <person name="Henderson B.A."/>
            <person name="Jones I.B."/>
            <person name="McGettigan J.A."/>
            <person name="Micheletti S.J."/>
            <person name="Nasrallah M.E."/>
            <person name="Ortiz D."/>
            <person name="Piller C.R."/>
            <person name="Privatt S.R."/>
            <person name="Schneider S.L."/>
            <person name="Sharp S."/>
            <person name="Smith T.C."/>
            <person name="Stanton J.D."/>
            <person name="Ullery H.E."/>
            <person name="Wilson R.J."/>
            <person name="Serrano M.G."/>
            <person name="Buck G."/>
            <person name="Lee V."/>
            <person name="Wang Y."/>
            <person name="Carvalho R."/>
            <person name="Voegtly L."/>
            <person name="Shi R."/>
            <person name="Duckworth R."/>
            <person name="Johnson A."/>
            <person name="Loviza R."/>
            <person name="Walstead R."/>
            <person name="Shah Z."/>
            <person name="Kiflezghi M."/>
            <person name="Wade K."/>
            <person name="Ball S.L."/>
            <person name="Bradley K.W."/>
            <person name="Asai D.J."/>
            <person name="Bowman C.A."/>
            <person name="Russell D.A."/>
            <person name="Pope W.H."/>
            <person name="Jacobs-Sera D."/>
            <person name="Hendrix R.W."/>
            <person name="Hatfull G.F."/>
        </authorList>
    </citation>
    <scope>NUCLEOTIDE SEQUENCE [LARGE SCALE GENOMIC DNA]</scope>
    <source>
        <strain evidence="2 3">DSM 27648</strain>
    </source>
</reference>
<protein>
    <recommendedName>
        <fullName evidence="4">Outer membrane lipoprotein BamD-like domain-containing protein</fullName>
    </recommendedName>
</protein>
<dbReference type="Proteomes" id="UP000064967">
    <property type="component" value="Chromosome"/>
</dbReference>
<dbReference type="AlphaFoldDB" id="A0A0K1Q9V0"/>
<evidence type="ECO:0008006" key="4">
    <source>
        <dbReference type="Google" id="ProtNLM"/>
    </source>
</evidence>
<evidence type="ECO:0000313" key="3">
    <source>
        <dbReference type="Proteomes" id="UP000064967"/>
    </source>
</evidence>
<gene>
    <name evidence="2" type="ORF">AKJ09_09105</name>
</gene>
<feature type="region of interest" description="Disordered" evidence="1">
    <location>
        <begin position="131"/>
        <end position="152"/>
    </location>
</feature>
<accession>A0A0K1Q9V0</accession>
<dbReference type="RefSeq" id="WP_146653365.1">
    <property type="nucleotide sequence ID" value="NZ_CP012333.1"/>
</dbReference>
<dbReference type="EMBL" id="CP012333">
    <property type="protein sequence ID" value="AKV02442.1"/>
    <property type="molecule type" value="Genomic_DNA"/>
</dbReference>
<keyword evidence="3" id="KW-1185">Reference proteome</keyword>
<evidence type="ECO:0000313" key="2">
    <source>
        <dbReference type="EMBL" id="AKV02442.1"/>
    </source>
</evidence>
<dbReference type="KEGG" id="llu:AKJ09_09105"/>
<dbReference type="PATRIC" id="fig|1391654.3.peg.9228"/>
<evidence type="ECO:0000256" key="1">
    <source>
        <dbReference type="SAM" id="MobiDB-lite"/>
    </source>
</evidence>
<proteinExistence type="predicted"/>